<dbReference type="EMBL" id="AAXW01000002">
    <property type="protein sequence ID" value="EAZ93270.1"/>
    <property type="molecule type" value="Genomic_DNA"/>
</dbReference>
<keyword evidence="2" id="KW-1185">Reference proteome</keyword>
<dbReference type="Proteomes" id="UP000003781">
    <property type="component" value="Unassembled WGS sequence"/>
</dbReference>
<evidence type="ECO:0000313" key="1">
    <source>
        <dbReference type="EMBL" id="EAZ93270.1"/>
    </source>
</evidence>
<dbReference type="AlphaFoldDB" id="A3IHI8"/>
<organism evidence="1 2">
    <name type="scientific">Crocosphaera chwakensis CCY0110</name>
    <dbReference type="NCBI Taxonomy" id="391612"/>
    <lineage>
        <taxon>Bacteria</taxon>
        <taxon>Bacillati</taxon>
        <taxon>Cyanobacteriota</taxon>
        <taxon>Cyanophyceae</taxon>
        <taxon>Oscillatoriophycideae</taxon>
        <taxon>Chroococcales</taxon>
        <taxon>Aphanothecaceae</taxon>
        <taxon>Crocosphaera</taxon>
        <taxon>Crocosphaera chwakensis</taxon>
    </lineage>
</organism>
<protein>
    <submittedName>
        <fullName evidence="1">Uncharacterized protein</fullName>
    </submittedName>
</protein>
<sequence>MNQHLKLDQCKILVLLVHNIFERYYDS</sequence>
<proteinExistence type="predicted"/>
<name>A3IHI8_9CHRO</name>
<gene>
    <name evidence="1" type="ORF">CY0110_15782</name>
</gene>
<reference evidence="1 2" key="1">
    <citation type="submission" date="2007-03" db="EMBL/GenBank/DDBJ databases">
        <authorList>
            <person name="Stal L."/>
            <person name="Ferriera S."/>
            <person name="Johnson J."/>
            <person name="Kravitz S."/>
            <person name="Beeson K."/>
            <person name="Sutton G."/>
            <person name="Rogers Y.-H."/>
            <person name="Friedman R."/>
            <person name="Frazier M."/>
            <person name="Venter J.C."/>
        </authorList>
    </citation>
    <scope>NUCLEOTIDE SEQUENCE [LARGE SCALE GENOMIC DNA]</scope>
    <source>
        <strain evidence="1 2">CCY0110</strain>
    </source>
</reference>
<evidence type="ECO:0000313" key="2">
    <source>
        <dbReference type="Proteomes" id="UP000003781"/>
    </source>
</evidence>
<accession>A3IHI8</accession>
<comment type="caution">
    <text evidence="1">The sequence shown here is derived from an EMBL/GenBank/DDBJ whole genome shotgun (WGS) entry which is preliminary data.</text>
</comment>